<keyword evidence="3" id="KW-1185">Reference proteome</keyword>
<evidence type="ECO:0000256" key="1">
    <source>
        <dbReference type="SAM" id="SignalP"/>
    </source>
</evidence>
<feature type="signal peptide" evidence="1">
    <location>
        <begin position="1"/>
        <end position="25"/>
    </location>
</feature>
<sequence length="275" mass="29194">MRWTFAVSGSVAVALTTFGAVSASADPEPARKAPERTVSGRVAASPDVFVRDAPDGAKIGSARLNTRFTVLCYARGAYTISGWGGANPYWNKVADSSGRVAGYIADVWLDTAGDITGQVPECSRRASAPVDPEADPEAAPGHACVFLDGDTKRGKVAWAYRMPGGDYFYGSTEGGTAPPGGNRFWSGTADDFRELGGELEGRGFDEYKCADTPGSAFTKAHHIAQDVSHRPYDHSTNNSAHQANRILSAYTASGSSSPATIPKHWFQGLDAPFWH</sequence>
<keyword evidence="1" id="KW-0732">Signal</keyword>
<proteinExistence type="predicted"/>
<organism evidence="2 3">
    <name type="scientific">Actinocorallia libanotica</name>
    <dbReference type="NCBI Taxonomy" id="46162"/>
    <lineage>
        <taxon>Bacteria</taxon>
        <taxon>Bacillati</taxon>
        <taxon>Actinomycetota</taxon>
        <taxon>Actinomycetes</taxon>
        <taxon>Streptosporangiales</taxon>
        <taxon>Thermomonosporaceae</taxon>
        <taxon>Actinocorallia</taxon>
    </lineage>
</organism>
<dbReference type="EMBL" id="BAAAHH010000006">
    <property type="protein sequence ID" value="GAA0946274.1"/>
    <property type="molecule type" value="Genomic_DNA"/>
</dbReference>
<gene>
    <name evidence="2" type="ORF">GCM10009550_20770</name>
</gene>
<comment type="caution">
    <text evidence="2">The sequence shown here is derived from an EMBL/GenBank/DDBJ whole genome shotgun (WGS) entry which is preliminary data.</text>
</comment>
<dbReference type="Proteomes" id="UP001500665">
    <property type="component" value="Unassembled WGS sequence"/>
</dbReference>
<evidence type="ECO:0000313" key="3">
    <source>
        <dbReference type="Proteomes" id="UP001500665"/>
    </source>
</evidence>
<name>A0ABN1QRS5_9ACTN</name>
<feature type="chain" id="PRO_5046136809" description="SH3 domain-containing protein" evidence="1">
    <location>
        <begin position="26"/>
        <end position="275"/>
    </location>
</feature>
<reference evidence="2 3" key="1">
    <citation type="journal article" date="2019" name="Int. J. Syst. Evol. Microbiol.">
        <title>The Global Catalogue of Microorganisms (GCM) 10K type strain sequencing project: providing services to taxonomists for standard genome sequencing and annotation.</title>
        <authorList>
            <consortium name="The Broad Institute Genomics Platform"/>
            <consortium name="The Broad Institute Genome Sequencing Center for Infectious Disease"/>
            <person name="Wu L."/>
            <person name="Ma J."/>
        </authorList>
    </citation>
    <scope>NUCLEOTIDE SEQUENCE [LARGE SCALE GENOMIC DNA]</scope>
    <source>
        <strain evidence="2 3">JCM 10696</strain>
    </source>
</reference>
<accession>A0ABN1QRS5</accession>
<dbReference type="RefSeq" id="WP_344239270.1">
    <property type="nucleotide sequence ID" value="NZ_BAAAHH010000006.1"/>
</dbReference>
<evidence type="ECO:0008006" key="4">
    <source>
        <dbReference type="Google" id="ProtNLM"/>
    </source>
</evidence>
<protein>
    <recommendedName>
        <fullName evidence="4">SH3 domain-containing protein</fullName>
    </recommendedName>
</protein>
<evidence type="ECO:0000313" key="2">
    <source>
        <dbReference type="EMBL" id="GAA0946274.1"/>
    </source>
</evidence>